<organism evidence="1 2">
    <name type="scientific">Salarias fasciatus</name>
    <name type="common">Jewelled blenny</name>
    <name type="synonym">Blennius fasciatus</name>
    <dbReference type="NCBI Taxonomy" id="181472"/>
    <lineage>
        <taxon>Eukaryota</taxon>
        <taxon>Metazoa</taxon>
        <taxon>Chordata</taxon>
        <taxon>Craniata</taxon>
        <taxon>Vertebrata</taxon>
        <taxon>Euteleostomi</taxon>
        <taxon>Actinopterygii</taxon>
        <taxon>Neopterygii</taxon>
        <taxon>Teleostei</taxon>
        <taxon>Neoteleostei</taxon>
        <taxon>Acanthomorphata</taxon>
        <taxon>Ovalentaria</taxon>
        <taxon>Blenniimorphae</taxon>
        <taxon>Blenniiformes</taxon>
        <taxon>Blennioidei</taxon>
        <taxon>Blenniidae</taxon>
        <taxon>Salariinae</taxon>
        <taxon>Salarias</taxon>
    </lineage>
</organism>
<accession>A0A672JMU9</accession>
<dbReference type="Proteomes" id="UP000472267">
    <property type="component" value="Chromosome 1"/>
</dbReference>
<proteinExistence type="predicted"/>
<name>A0A672JMU9_SALFA</name>
<sequence>PPSASWIISHPRMMTGSPGWRQRVIGSPGRRRPVIGSPGRRRRVIGCPVSPGKASVRCWDGKMAVVLEKASMPGIDVNFLRLQDPNCSLSANATHITGAMSLHTCGTTLEVSPSPEPHSPGPGPGPDLLVLVPGLGSSRVGLDVLSI</sequence>
<keyword evidence="2" id="KW-1185">Reference proteome</keyword>
<evidence type="ECO:0008006" key="3">
    <source>
        <dbReference type="Google" id="ProtNLM"/>
    </source>
</evidence>
<evidence type="ECO:0000313" key="1">
    <source>
        <dbReference type="Ensembl" id="ENSSFAP00005055653.1"/>
    </source>
</evidence>
<reference evidence="1" key="3">
    <citation type="submission" date="2025-09" db="UniProtKB">
        <authorList>
            <consortium name="Ensembl"/>
        </authorList>
    </citation>
    <scope>IDENTIFICATION</scope>
</reference>
<dbReference type="InParanoid" id="A0A672JMU9"/>
<reference evidence="1" key="1">
    <citation type="submission" date="2019-06" db="EMBL/GenBank/DDBJ databases">
        <authorList>
            <consortium name="Wellcome Sanger Institute Data Sharing"/>
        </authorList>
    </citation>
    <scope>NUCLEOTIDE SEQUENCE [LARGE SCALE GENOMIC DNA]</scope>
</reference>
<dbReference type="Ensembl" id="ENSSFAT00005057354.1">
    <property type="protein sequence ID" value="ENSSFAP00005055653.1"/>
    <property type="gene ID" value="ENSSFAG00005026376.1"/>
</dbReference>
<dbReference type="Gene3D" id="2.60.40.3210">
    <property type="entry name" value="Zona pellucida, ZP-N domain"/>
    <property type="match status" value="1"/>
</dbReference>
<protein>
    <recommendedName>
        <fullName evidence="3">ZP domain-containing protein</fullName>
    </recommendedName>
</protein>
<reference evidence="1" key="2">
    <citation type="submission" date="2025-08" db="UniProtKB">
        <authorList>
            <consortium name="Ensembl"/>
        </authorList>
    </citation>
    <scope>IDENTIFICATION</scope>
</reference>
<evidence type="ECO:0000313" key="2">
    <source>
        <dbReference type="Proteomes" id="UP000472267"/>
    </source>
</evidence>
<dbReference type="AlphaFoldDB" id="A0A672JMU9"/>